<accession>A0A8H3HD17</accession>
<evidence type="ECO:0000256" key="1">
    <source>
        <dbReference type="SAM" id="MobiDB-lite"/>
    </source>
</evidence>
<comment type="caution">
    <text evidence="3">The sequence shown here is derived from an EMBL/GenBank/DDBJ whole genome shotgun (WGS) entry which is preliminary data.</text>
</comment>
<reference evidence="3" key="1">
    <citation type="submission" date="2021-01" db="EMBL/GenBank/DDBJ databases">
        <authorList>
            <person name="Kaushik A."/>
        </authorList>
    </citation>
    <scope>NUCLEOTIDE SEQUENCE</scope>
    <source>
        <strain evidence="2">AG4-R118</strain>
        <strain evidence="3">AG4-RS23</strain>
    </source>
</reference>
<feature type="compositionally biased region" description="Polar residues" evidence="1">
    <location>
        <begin position="423"/>
        <end position="437"/>
    </location>
</feature>
<feature type="compositionally biased region" description="Polar residues" evidence="1">
    <location>
        <begin position="261"/>
        <end position="279"/>
    </location>
</feature>
<proteinExistence type="predicted"/>
<dbReference type="AlphaFoldDB" id="A0A8H3HD17"/>
<evidence type="ECO:0000313" key="3">
    <source>
        <dbReference type="EMBL" id="CAE6519955.1"/>
    </source>
</evidence>
<name>A0A8H3HD17_9AGAM</name>
<feature type="region of interest" description="Disordered" evidence="1">
    <location>
        <begin position="250"/>
        <end position="320"/>
    </location>
</feature>
<dbReference type="Proteomes" id="UP000663861">
    <property type="component" value="Unassembled WGS sequence"/>
</dbReference>
<feature type="region of interest" description="Disordered" evidence="1">
    <location>
        <begin position="397"/>
        <end position="437"/>
    </location>
</feature>
<dbReference type="Proteomes" id="UP000663888">
    <property type="component" value="Unassembled WGS sequence"/>
</dbReference>
<dbReference type="EMBL" id="CAJMWX010001854">
    <property type="protein sequence ID" value="CAE6507666.1"/>
    <property type="molecule type" value="Genomic_DNA"/>
</dbReference>
<evidence type="ECO:0000313" key="4">
    <source>
        <dbReference type="Proteomes" id="UP000663861"/>
    </source>
</evidence>
<gene>
    <name evidence="3" type="ORF">RDB_LOCUS153888</name>
    <name evidence="2" type="ORF">RDB_LOCUS162787</name>
</gene>
<feature type="region of interest" description="Disordered" evidence="1">
    <location>
        <begin position="345"/>
        <end position="367"/>
    </location>
</feature>
<protein>
    <submittedName>
        <fullName evidence="3">Uncharacterized protein</fullName>
    </submittedName>
</protein>
<sequence>MCGRCGLPGLPFSAFRNCQRTSRKSLPSDTQKRWLWIHYLRVVCAVHELQPKYRGLLFAYRRSRSVQRHKSSINDPTYRVQTRRGKLHIPNYSAITNHPFYSLDADSGHQTNNFGAQSNASASVRSALPRLPRIPKNPTVQSSGSFATEHPPFHFGPRMVSLSEGALDTGIGGRCHSGISMAIHQNVPIASRCGCMAPRQLSGSKRLKSRFAFFPSQSPAICVPFTGMQPSGIECVGITQLQEHGIPLKDSNVVDGRAPSSGENSGSSLGPDNGSSGVSLNPFGPSLGGAILPPWHRCGPDSAAQPSAETPPPPAPLTPNTTCNEYKSAWNAGFFSGCVFATRASGESSSDGSRSQSDPTGSMARVSPCPYPVNFQRKEHEAEWFAGFVAGCEFATRTSKGPESGPFPSQADLAEATRRDAPSASSSPEIHNGIAPTQQGIGLNITVAQTPPVNLENLGGHGVQTANNLTHGQPCPHTPSLTRNSGLNDGNSDFVNCMRSY</sequence>
<organism evidence="3 4">
    <name type="scientific">Rhizoctonia solani</name>
    <dbReference type="NCBI Taxonomy" id="456999"/>
    <lineage>
        <taxon>Eukaryota</taxon>
        <taxon>Fungi</taxon>
        <taxon>Dikarya</taxon>
        <taxon>Basidiomycota</taxon>
        <taxon>Agaricomycotina</taxon>
        <taxon>Agaricomycetes</taxon>
        <taxon>Cantharellales</taxon>
        <taxon>Ceratobasidiaceae</taxon>
        <taxon>Rhizoctonia</taxon>
    </lineage>
</organism>
<evidence type="ECO:0000313" key="2">
    <source>
        <dbReference type="EMBL" id="CAE6507666.1"/>
    </source>
</evidence>
<dbReference type="EMBL" id="CAJMWY010004116">
    <property type="protein sequence ID" value="CAE6519955.1"/>
    <property type="molecule type" value="Genomic_DNA"/>
</dbReference>
<feature type="compositionally biased region" description="Low complexity" evidence="1">
    <location>
        <begin position="345"/>
        <end position="358"/>
    </location>
</feature>